<feature type="non-terminal residue" evidence="2">
    <location>
        <position position="173"/>
    </location>
</feature>
<dbReference type="PRINTS" id="PR00420">
    <property type="entry name" value="RNGMNOXGNASE"/>
</dbReference>
<reference evidence="2" key="1">
    <citation type="submission" date="2018-05" db="EMBL/GenBank/DDBJ databases">
        <authorList>
            <person name="Lanie J.A."/>
            <person name="Ng W.-L."/>
            <person name="Kazmierczak K.M."/>
            <person name="Andrzejewski T.M."/>
            <person name="Davidsen T.M."/>
            <person name="Wayne K.J."/>
            <person name="Tettelin H."/>
            <person name="Glass J.I."/>
            <person name="Rusch D."/>
            <person name="Podicherti R."/>
            <person name="Tsui H.-C.T."/>
            <person name="Winkler M.E."/>
        </authorList>
    </citation>
    <scope>NUCLEOTIDE SEQUENCE</scope>
</reference>
<evidence type="ECO:0000259" key="1">
    <source>
        <dbReference type="Pfam" id="PF01494"/>
    </source>
</evidence>
<name>A0A382WW41_9ZZZZ</name>
<accession>A0A382WW41</accession>
<proteinExistence type="predicted"/>
<dbReference type="Pfam" id="PF01494">
    <property type="entry name" value="FAD_binding_3"/>
    <property type="match status" value="1"/>
</dbReference>
<dbReference type="InterPro" id="IPR002938">
    <property type="entry name" value="FAD-bd"/>
</dbReference>
<gene>
    <name evidence="2" type="ORF">METZ01_LOCUS415777</name>
</gene>
<dbReference type="EMBL" id="UINC01162913">
    <property type="protein sequence ID" value="SVD62923.1"/>
    <property type="molecule type" value="Genomic_DNA"/>
</dbReference>
<organism evidence="2">
    <name type="scientific">marine metagenome</name>
    <dbReference type="NCBI Taxonomy" id="408172"/>
    <lineage>
        <taxon>unclassified sequences</taxon>
        <taxon>metagenomes</taxon>
        <taxon>ecological metagenomes</taxon>
    </lineage>
</organism>
<dbReference type="PANTHER" id="PTHR43747:SF1">
    <property type="entry name" value="SLR1998 PROTEIN"/>
    <property type="match status" value="1"/>
</dbReference>
<dbReference type="InterPro" id="IPR050816">
    <property type="entry name" value="Flavin-dep_Halogenase_NPB"/>
</dbReference>
<feature type="non-terminal residue" evidence="2">
    <location>
        <position position="1"/>
    </location>
</feature>
<dbReference type="SUPFAM" id="SSF51905">
    <property type="entry name" value="FAD/NAD(P)-binding domain"/>
    <property type="match status" value="1"/>
</dbReference>
<dbReference type="GO" id="GO:0071949">
    <property type="term" value="F:FAD binding"/>
    <property type="evidence" value="ECO:0007669"/>
    <property type="project" value="InterPro"/>
</dbReference>
<protein>
    <recommendedName>
        <fullName evidence="1">FAD-binding domain-containing protein</fullName>
    </recommendedName>
</protein>
<dbReference type="PANTHER" id="PTHR43747">
    <property type="entry name" value="FAD-BINDING PROTEIN"/>
    <property type="match status" value="1"/>
</dbReference>
<dbReference type="InterPro" id="IPR036188">
    <property type="entry name" value="FAD/NAD-bd_sf"/>
</dbReference>
<sequence length="173" mass="18932">VAGIETDILVVGGGPAGSTTAALLAQQGWKVVLCEAETFPREHVGESLLPASIPILLKSGAFDAVEAEGFLPKYGATMVWGSQAEPWSWYFRDASQRYPSSFQVTRSRFDQILLENAREHGVDVREAHRVLRINLDSDEYVEARVLPAGKNNPEETFTLNARFLVDASGQNGL</sequence>
<dbReference type="Gene3D" id="3.50.50.60">
    <property type="entry name" value="FAD/NAD(P)-binding domain"/>
    <property type="match status" value="1"/>
</dbReference>
<feature type="domain" description="FAD-binding" evidence="1">
    <location>
        <begin position="5"/>
        <end position="172"/>
    </location>
</feature>
<evidence type="ECO:0000313" key="2">
    <source>
        <dbReference type="EMBL" id="SVD62923.1"/>
    </source>
</evidence>
<dbReference type="AlphaFoldDB" id="A0A382WW41"/>